<dbReference type="InterPro" id="IPR015421">
    <property type="entry name" value="PyrdxlP-dep_Trfase_major"/>
</dbReference>
<dbReference type="InterPro" id="IPR000192">
    <property type="entry name" value="Aminotrans_V_dom"/>
</dbReference>
<keyword evidence="3" id="KW-0808">Transferase</keyword>
<dbReference type="Proteomes" id="UP000077037">
    <property type="component" value="Unassembled WGS sequence"/>
</dbReference>
<dbReference type="Gene3D" id="3.40.640.10">
    <property type="entry name" value="Type I PLP-dependent aspartate aminotransferase-like (Major domain)"/>
    <property type="match status" value="1"/>
</dbReference>
<name>A0A157NQJ2_9BORD</name>
<feature type="domain" description="Aminotransferase class V" evidence="2">
    <location>
        <begin position="33"/>
        <end position="389"/>
    </location>
</feature>
<keyword evidence="1" id="KW-0663">Pyridoxal phosphate</keyword>
<accession>A0A157NQJ2</accession>
<dbReference type="GO" id="GO:0031071">
    <property type="term" value="F:cysteine desulfurase activity"/>
    <property type="evidence" value="ECO:0007669"/>
    <property type="project" value="UniProtKB-EC"/>
</dbReference>
<evidence type="ECO:0000313" key="3">
    <source>
        <dbReference type="EMBL" id="SAI23627.1"/>
    </source>
</evidence>
<evidence type="ECO:0000256" key="1">
    <source>
        <dbReference type="ARBA" id="ARBA00022898"/>
    </source>
</evidence>
<dbReference type="EC" id="2.8.1.7" evidence="3"/>
<gene>
    <name evidence="3" type="primary">csd</name>
    <name evidence="3" type="ORF">SAMEA1982600_01875</name>
</gene>
<evidence type="ECO:0000313" key="4">
    <source>
        <dbReference type="Proteomes" id="UP000077037"/>
    </source>
</evidence>
<protein>
    <submittedName>
        <fullName evidence="3">Class-V aminotransferase</fullName>
        <ecNumber evidence="3">2.8.1.7</ecNumber>
    </submittedName>
</protein>
<dbReference type="InterPro" id="IPR015422">
    <property type="entry name" value="PyrdxlP-dep_Trfase_small"/>
</dbReference>
<dbReference type="SUPFAM" id="SSF53383">
    <property type="entry name" value="PLP-dependent transferases"/>
    <property type="match status" value="1"/>
</dbReference>
<evidence type="ECO:0000259" key="2">
    <source>
        <dbReference type="Pfam" id="PF00266"/>
    </source>
</evidence>
<dbReference type="Pfam" id="PF00266">
    <property type="entry name" value="Aminotran_5"/>
    <property type="match status" value="1"/>
</dbReference>
<proteinExistence type="predicted"/>
<dbReference type="AlphaFoldDB" id="A0A157NQJ2"/>
<dbReference type="InterPro" id="IPR015424">
    <property type="entry name" value="PyrdxlP-dep_Trfase"/>
</dbReference>
<sequence length="402" mass="43403">MPLLPTSSATALRPTDVFQAFRSHFPGTATRAYLDVASRSLVPASAMAIATEHIAERMEGRVDKKQYFEVVESARQRFARMIGAHPDEIAVTKNVSEGLNIMAGAIDWQPGDVVLLCSAIEHPNNVYPWRNLENQGVRVHDLPSSDGRFPMAQALEILARRGARVVSVPSTSFRPGFRTDLDALSAACEQAGALLIVDGAQSAGVMHLDVRATPIAALAVSTQKGLCALYGMGFLYVRRELAERLTPRALARFGVQISATHEADYDPGPIEYRRGALRFDLGNYNFLAAALVDDAMALLERCGGTQAIQAYTLDLGERLTAGLADCGAPVVRAAGALGSNIVSVSFPDHPESAKGLQAWLVARQVFAAVRGSTLRFSIHAYNNADDIDQAVRATAQWMQQSR</sequence>
<dbReference type="Gene3D" id="3.90.1150.10">
    <property type="entry name" value="Aspartate Aminotransferase, domain 1"/>
    <property type="match status" value="1"/>
</dbReference>
<organism evidence="3 4">
    <name type="scientific">Bordetella ansorpii</name>
    <dbReference type="NCBI Taxonomy" id="288768"/>
    <lineage>
        <taxon>Bacteria</taxon>
        <taxon>Pseudomonadati</taxon>
        <taxon>Pseudomonadota</taxon>
        <taxon>Betaproteobacteria</taxon>
        <taxon>Burkholderiales</taxon>
        <taxon>Alcaligenaceae</taxon>
        <taxon>Bordetella</taxon>
    </lineage>
</organism>
<dbReference type="GO" id="GO:0008483">
    <property type="term" value="F:transaminase activity"/>
    <property type="evidence" value="ECO:0007669"/>
    <property type="project" value="UniProtKB-KW"/>
</dbReference>
<dbReference type="PANTHER" id="PTHR43586:SF15">
    <property type="entry name" value="BLR3095 PROTEIN"/>
    <property type="match status" value="1"/>
</dbReference>
<dbReference type="EMBL" id="FKBS01000014">
    <property type="protein sequence ID" value="SAI23627.1"/>
    <property type="molecule type" value="Genomic_DNA"/>
</dbReference>
<dbReference type="PANTHER" id="PTHR43586">
    <property type="entry name" value="CYSTEINE DESULFURASE"/>
    <property type="match status" value="1"/>
</dbReference>
<keyword evidence="3" id="KW-0032">Aminotransferase</keyword>
<reference evidence="3 4" key="1">
    <citation type="submission" date="2016-03" db="EMBL/GenBank/DDBJ databases">
        <authorList>
            <consortium name="Pathogen Informatics"/>
        </authorList>
    </citation>
    <scope>NUCLEOTIDE SEQUENCE [LARGE SCALE GENOMIC DNA]</scope>
    <source>
        <strain evidence="3 4">NCTC13364</strain>
    </source>
</reference>